<evidence type="ECO:0000313" key="4">
    <source>
        <dbReference type="Proteomes" id="UP000801492"/>
    </source>
</evidence>
<evidence type="ECO:0000313" key="3">
    <source>
        <dbReference type="EMBL" id="KAF2896716.1"/>
    </source>
</evidence>
<dbReference type="Proteomes" id="UP000801492">
    <property type="component" value="Unassembled WGS sequence"/>
</dbReference>
<dbReference type="OrthoDB" id="10057079at2759"/>
<feature type="domain" description="AAA-ATPase-like" evidence="2">
    <location>
        <begin position="78"/>
        <end position="322"/>
    </location>
</feature>
<proteinExistence type="predicted"/>
<feature type="region of interest" description="Disordered" evidence="1">
    <location>
        <begin position="1"/>
        <end position="73"/>
    </location>
</feature>
<reference evidence="3" key="1">
    <citation type="submission" date="2019-08" db="EMBL/GenBank/DDBJ databases">
        <title>The genome of the North American firefly Photinus pyralis.</title>
        <authorList>
            <consortium name="Photinus pyralis genome working group"/>
            <person name="Fallon T.R."/>
            <person name="Sander Lower S.E."/>
            <person name="Weng J.-K."/>
        </authorList>
    </citation>
    <scope>NUCLEOTIDE SEQUENCE</scope>
    <source>
        <strain evidence="3">TRF0915ILg1</strain>
        <tissue evidence="3">Whole body</tissue>
    </source>
</reference>
<protein>
    <recommendedName>
        <fullName evidence="2">AAA-ATPase-like domain-containing protein</fullName>
    </recommendedName>
</protein>
<organism evidence="3 4">
    <name type="scientific">Ignelater luminosus</name>
    <name type="common">Cucubano</name>
    <name type="synonym">Pyrophorus luminosus</name>
    <dbReference type="NCBI Taxonomy" id="2038154"/>
    <lineage>
        <taxon>Eukaryota</taxon>
        <taxon>Metazoa</taxon>
        <taxon>Ecdysozoa</taxon>
        <taxon>Arthropoda</taxon>
        <taxon>Hexapoda</taxon>
        <taxon>Insecta</taxon>
        <taxon>Pterygota</taxon>
        <taxon>Neoptera</taxon>
        <taxon>Endopterygota</taxon>
        <taxon>Coleoptera</taxon>
        <taxon>Polyphaga</taxon>
        <taxon>Elateriformia</taxon>
        <taxon>Elateroidea</taxon>
        <taxon>Elateridae</taxon>
        <taxon>Agrypninae</taxon>
        <taxon>Pyrophorini</taxon>
        <taxon>Ignelater</taxon>
    </lineage>
</organism>
<dbReference type="Pfam" id="PF09820">
    <property type="entry name" value="AAA-ATPase_like"/>
    <property type="match status" value="1"/>
</dbReference>
<gene>
    <name evidence="3" type="ORF">ILUMI_09459</name>
</gene>
<evidence type="ECO:0000256" key="1">
    <source>
        <dbReference type="SAM" id="MobiDB-lite"/>
    </source>
</evidence>
<dbReference type="AlphaFoldDB" id="A0A8K0GF14"/>
<feature type="compositionally biased region" description="Basic and acidic residues" evidence="1">
    <location>
        <begin position="21"/>
        <end position="30"/>
    </location>
</feature>
<comment type="caution">
    <text evidence="3">The sequence shown here is derived from an EMBL/GenBank/DDBJ whole genome shotgun (WGS) entry which is preliminary data.</text>
</comment>
<dbReference type="PANTHER" id="PTHR34825">
    <property type="entry name" value="CONSERVED PROTEIN, WITH A WEAK D-GALACTARATE DEHYDRATASE/ALTRONATE HYDROLASE DOMAIN"/>
    <property type="match status" value="1"/>
</dbReference>
<dbReference type="InterPro" id="IPR018631">
    <property type="entry name" value="AAA-ATPase-like_dom"/>
</dbReference>
<sequence length="680" mass="77901">MGTPSKQIKLELPDPQPSSSKESELQKHEASSGIMGTPSKQIKLELPDPQPSSSNESELKHEASSRSSNKPNYKLGSNFMELLEGDGKTSFIDKTLLIKAFFECGRNRVLVTAPRCFGKTVNIDMLRHFLEIQTPEEPTDEHEEFQVRLQRTQNYKLFSENNLKIMQETEIVRKHFGRYPVISATFKCEYSIVTYERAFERCKRVIAEAFSQYPYLQNSPKLQPREKRNCEKWCEGNFEGFEPHDVFDGLNTLASYLYKHFEKKVFLLIDDYDGVIYQAMLWPEIEDTLKDIIQDCTSIIKNAAYGCHVHGAFITGVSHMGLCGLNIKPHRFLDQHQFVDFYGVTSVEAEELLLGLTDKQIATARRKYGGYRSVSGREIYSLWSLLEYANDPDAENRHHSWKDTGAIPGIEHALIFSDIKCMIQRDLLLSRGIVVIIGFVRTVNEILDLSLILSGRALVEPDRYKRNIFFPFLLEQGYLSHMNEDFVADEYLSLELPNDEIRQAMAERIVASKFSGHGLQEKSIHRCREFFAKIGTTKCSAEDFAELTDGLMDALSIYNFTTKADVAFAVSMLTAGLGYQYEKVNVRDRWYMQKTRDPDNVYTLTKENFSMVLECISNPDSKEYLSDVLKYYQGVGPTVKTRHVIMIIAIWGRELKVSYIQDSYAVNDAIHLERAIVANP</sequence>
<keyword evidence="4" id="KW-1185">Reference proteome</keyword>
<dbReference type="EMBL" id="VTPC01004811">
    <property type="protein sequence ID" value="KAF2896716.1"/>
    <property type="molecule type" value="Genomic_DNA"/>
</dbReference>
<accession>A0A8K0GF14</accession>
<name>A0A8K0GF14_IGNLU</name>
<dbReference type="PANTHER" id="PTHR34825:SF1">
    <property type="entry name" value="AAA-ATPASE-LIKE DOMAIN-CONTAINING PROTEIN"/>
    <property type="match status" value="1"/>
</dbReference>
<evidence type="ECO:0000259" key="2">
    <source>
        <dbReference type="Pfam" id="PF09820"/>
    </source>
</evidence>